<comment type="caution">
    <text evidence="1">The sequence shown here is derived from an EMBL/GenBank/DDBJ whole genome shotgun (WGS) entry which is preliminary data.</text>
</comment>
<dbReference type="InterPro" id="IPR032719">
    <property type="entry name" value="WbsX"/>
</dbReference>
<proteinExistence type="predicted"/>
<dbReference type="PANTHER" id="PTHR41244">
    <property type="entry name" value="RHAMNAN SYNTHESIS F"/>
    <property type="match status" value="1"/>
</dbReference>
<dbReference type="Gene3D" id="3.20.20.80">
    <property type="entry name" value="Glycosidases"/>
    <property type="match status" value="1"/>
</dbReference>
<dbReference type="EMBL" id="CAJNOJ010001361">
    <property type="protein sequence ID" value="CAF1549923.1"/>
    <property type="molecule type" value="Genomic_DNA"/>
</dbReference>
<gene>
    <name evidence="1" type="ORF">EDS130_LOCUS45931</name>
</gene>
<dbReference type="Proteomes" id="UP000663852">
    <property type="component" value="Unassembled WGS sequence"/>
</dbReference>
<dbReference type="OrthoDB" id="3474152at2759"/>
<dbReference type="Pfam" id="PF14307">
    <property type="entry name" value="Glyco_tran_WbsX"/>
    <property type="match status" value="1"/>
</dbReference>
<sequence>MAVLKRNCAIVIVLTVITTVLLTSKLQIYFFSGNSSCSARSSDYVFVNPRILFYVFPQWHSVPENNRIHGWDFTDWDLVRKLSQRTAGNKNVQTPTELGWYNLLSYHVRKRQWELLREYGGYGFIYHVYWFTDHPTMDEPMRQMLADRDINIPYIVSWANEDWIARWKDGDNRLIMSINISTSRARRKFFQYLLPFFRDYRYIRVRGKPVFQVYQANKDMDLVFKDFKQWAIEAGLPGLHCHQVLAHFHSVTFNPFEPQNFHVPVSKLADGVTEFQPNLIKNWTSARFLSAAHIPRQHPAYHWRGLHVDFDIGPRHTFSPTERSHPFLFEKHLRKTIEAMQNDIQKHSLIPSDQYVSVNGWNEWSEGNTMEPSTLYGRGYLEAMQIVIMKHVKNSKVCVLLAASHKKESFELLSLTLNSIHAHLTEVEWEMLVYSTDPTPRKPTEFMDYIRNTTESRLRAIDVPISLQQTNTSGYDVLSYLMPHCHAVRNSHYVLFLEAGYQVVKAPHSPKNWESSWYFAVFSCDSGIQERTAERIWSLEVNRTLAYAFASKWSRHIARCKSR</sequence>
<reference evidence="1" key="1">
    <citation type="submission" date="2021-02" db="EMBL/GenBank/DDBJ databases">
        <authorList>
            <person name="Nowell W R."/>
        </authorList>
    </citation>
    <scope>NUCLEOTIDE SEQUENCE</scope>
</reference>
<organism evidence="1 2">
    <name type="scientific">Adineta ricciae</name>
    <name type="common">Rotifer</name>
    <dbReference type="NCBI Taxonomy" id="249248"/>
    <lineage>
        <taxon>Eukaryota</taxon>
        <taxon>Metazoa</taxon>
        <taxon>Spiralia</taxon>
        <taxon>Gnathifera</taxon>
        <taxon>Rotifera</taxon>
        <taxon>Eurotatoria</taxon>
        <taxon>Bdelloidea</taxon>
        <taxon>Adinetida</taxon>
        <taxon>Adinetidae</taxon>
        <taxon>Adineta</taxon>
    </lineage>
</organism>
<dbReference type="PANTHER" id="PTHR41244:SF1">
    <property type="entry name" value="GLYCOSYLTRANSFERASE"/>
    <property type="match status" value="1"/>
</dbReference>
<evidence type="ECO:0000313" key="1">
    <source>
        <dbReference type="EMBL" id="CAF1549923.1"/>
    </source>
</evidence>
<protein>
    <submittedName>
        <fullName evidence="1">Uncharacterized protein</fullName>
    </submittedName>
</protein>
<evidence type="ECO:0000313" key="2">
    <source>
        <dbReference type="Proteomes" id="UP000663852"/>
    </source>
</evidence>
<accession>A0A815WUN1</accession>
<name>A0A815WUN1_ADIRI</name>
<dbReference type="AlphaFoldDB" id="A0A815WUN1"/>